<feature type="region of interest" description="Disordered" evidence="12">
    <location>
        <begin position="63"/>
        <end position="115"/>
    </location>
</feature>
<accession>A0A1S2Z462</accession>
<evidence type="ECO:0000256" key="2">
    <source>
        <dbReference type="ARBA" id="ARBA00004123"/>
    </source>
</evidence>
<keyword evidence="6" id="KW-0227">DNA damage</keyword>
<keyword evidence="9" id="KW-0862">Zinc</keyword>
<dbReference type="SUPFAM" id="SSF57850">
    <property type="entry name" value="RING/U-box"/>
    <property type="match status" value="1"/>
</dbReference>
<dbReference type="GO" id="GO:0006302">
    <property type="term" value="P:double-strand break repair"/>
    <property type="evidence" value="ECO:0007669"/>
    <property type="project" value="TreeGrafter"/>
</dbReference>
<feature type="domain" description="RING-type" evidence="13">
    <location>
        <begin position="154"/>
        <end position="193"/>
    </location>
</feature>
<dbReference type="GO" id="GO:0035861">
    <property type="term" value="C:site of double-strand break"/>
    <property type="evidence" value="ECO:0007669"/>
    <property type="project" value="TreeGrafter"/>
</dbReference>
<dbReference type="Gene3D" id="3.30.40.10">
    <property type="entry name" value="Zinc/RING finger domain, C3HC4 (zinc finger)"/>
    <property type="match status" value="1"/>
</dbReference>
<keyword evidence="7 11" id="KW-0863">Zinc-finger</keyword>
<keyword evidence="8" id="KW-0833">Ubl conjugation pathway</keyword>
<dbReference type="PaxDb" id="3827-XP_004514734.1"/>
<evidence type="ECO:0000256" key="10">
    <source>
        <dbReference type="ARBA" id="ARBA00023242"/>
    </source>
</evidence>
<dbReference type="GO" id="GO:0031491">
    <property type="term" value="F:nucleosome binding"/>
    <property type="evidence" value="ECO:0007669"/>
    <property type="project" value="TreeGrafter"/>
</dbReference>
<dbReference type="STRING" id="3827.A0A1S2Z462"/>
<dbReference type="OrthoDB" id="6105938at2759"/>
<evidence type="ECO:0000256" key="9">
    <source>
        <dbReference type="ARBA" id="ARBA00022833"/>
    </source>
</evidence>
<evidence type="ECO:0000256" key="1">
    <source>
        <dbReference type="ARBA" id="ARBA00000900"/>
    </source>
</evidence>
<name>A0A1S2Z462_CICAR</name>
<dbReference type="PANTHER" id="PTHR23328:SF0">
    <property type="entry name" value="RING-TYPE DOMAIN-CONTAINING PROTEIN"/>
    <property type="match status" value="1"/>
</dbReference>
<comment type="subcellular location">
    <subcellularLocation>
        <location evidence="2">Nucleus</location>
    </subcellularLocation>
</comment>
<dbReference type="GO" id="GO:0005634">
    <property type="term" value="C:nucleus"/>
    <property type="evidence" value="ECO:0007669"/>
    <property type="project" value="UniProtKB-SubCell"/>
</dbReference>
<dbReference type="RefSeq" id="XP_004514734.1">
    <property type="nucleotide sequence ID" value="XM_004514677.3"/>
</dbReference>
<evidence type="ECO:0000256" key="8">
    <source>
        <dbReference type="ARBA" id="ARBA00022786"/>
    </source>
</evidence>
<dbReference type="PROSITE" id="PS00518">
    <property type="entry name" value="ZF_RING_1"/>
    <property type="match status" value="1"/>
</dbReference>
<evidence type="ECO:0000313" key="14">
    <source>
        <dbReference type="Proteomes" id="UP000087171"/>
    </source>
</evidence>
<dbReference type="InterPro" id="IPR051657">
    <property type="entry name" value="RNF168/RNF169_E3_ubiq-ligase"/>
</dbReference>
<evidence type="ECO:0000256" key="6">
    <source>
        <dbReference type="ARBA" id="ARBA00022763"/>
    </source>
</evidence>
<dbReference type="InterPro" id="IPR018957">
    <property type="entry name" value="Znf_C3HC4_RING-type"/>
</dbReference>
<dbReference type="eggNOG" id="KOG4159">
    <property type="taxonomic scope" value="Eukaryota"/>
</dbReference>
<dbReference type="PROSITE" id="PS50089">
    <property type="entry name" value="ZF_RING_2"/>
    <property type="match status" value="1"/>
</dbReference>
<dbReference type="GeneID" id="101503825"/>
<keyword evidence="14" id="KW-1185">Reference proteome</keyword>
<evidence type="ECO:0000256" key="4">
    <source>
        <dbReference type="ARBA" id="ARBA00022679"/>
    </source>
</evidence>
<evidence type="ECO:0000256" key="7">
    <source>
        <dbReference type="ARBA" id="ARBA00022771"/>
    </source>
</evidence>
<comment type="catalytic activity">
    <reaction evidence="1">
        <text>S-ubiquitinyl-[E2 ubiquitin-conjugating enzyme]-L-cysteine + [acceptor protein]-L-lysine = [E2 ubiquitin-conjugating enzyme]-L-cysteine + N(6)-ubiquitinyl-[acceptor protein]-L-lysine.</text>
        <dbReference type="EC" id="2.3.2.27"/>
    </reaction>
</comment>
<reference evidence="15" key="1">
    <citation type="submission" date="2025-08" db="UniProtKB">
        <authorList>
            <consortium name="RefSeq"/>
        </authorList>
    </citation>
    <scope>IDENTIFICATION</scope>
    <source>
        <tissue evidence="15">Etiolated seedlings</tissue>
    </source>
</reference>
<dbReference type="Proteomes" id="UP000087171">
    <property type="component" value="Unplaced"/>
</dbReference>
<evidence type="ECO:0000259" key="13">
    <source>
        <dbReference type="PROSITE" id="PS50089"/>
    </source>
</evidence>
<dbReference type="InterPro" id="IPR013083">
    <property type="entry name" value="Znf_RING/FYVE/PHD"/>
</dbReference>
<gene>
    <name evidence="15" type="primary">LOC101503825</name>
</gene>
<evidence type="ECO:0000313" key="15">
    <source>
        <dbReference type="RefSeq" id="XP_004514734.1"/>
    </source>
</evidence>
<keyword evidence="10" id="KW-0539">Nucleus</keyword>
<feature type="compositionally biased region" description="Low complexity" evidence="12">
    <location>
        <begin position="292"/>
        <end position="314"/>
    </location>
</feature>
<sequence length="378" mass="42693">MVESEEQKRSPIIQKKLMESNSQNMATLISPRFKSAAAMAGWDEEALLLATLIVEDTPVRDSKHKKRFVLNSKSPHNNSSRKRRVLRNPRPIVLDLDEEETPKKDNGKKKKEKKNCVSEGINKVEENENKLTEKNSTTASALPCIDKLREELSCAICLEICFEPSTTPCGHSFCRKCLRSAADKCGKKCPKCRQLISNGRSCTVNTVLWNTIQLLFPQEIEARKVMSTTNNRQAASQIVIPETTFYTNTRNRSIQPIYPSSRRNDIDEDAALARILQRQIDTTTTRVHRNQTSSSSSSSNNVGRVRTRRGVSTNQDEDAAFALRLQREEFLQAFKSNSSSNHEEQPSSSSSTTSLGRANLRAMATRAMNLRNSRNRRM</sequence>
<dbReference type="EC" id="2.3.2.27" evidence="3"/>
<feature type="compositionally biased region" description="Low complexity" evidence="12">
    <location>
        <begin position="336"/>
        <end position="354"/>
    </location>
</feature>
<dbReference type="SMART" id="SM00184">
    <property type="entry name" value="RING"/>
    <property type="match status" value="1"/>
</dbReference>
<feature type="region of interest" description="Disordered" evidence="12">
    <location>
        <begin position="336"/>
        <end position="356"/>
    </location>
</feature>
<evidence type="ECO:0000256" key="5">
    <source>
        <dbReference type="ARBA" id="ARBA00022723"/>
    </source>
</evidence>
<evidence type="ECO:0000256" key="12">
    <source>
        <dbReference type="SAM" id="MobiDB-lite"/>
    </source>
</evidence>
<evidence type="ECO:0000256" key="11">
    <source>
        <dbReference type="PROSITE-ProRule" id="PRU00175"/>
    </source>
</evidence>
<keyword evidence="5" id="KW-0479">Metal-binding</keyword>
<keyword evidence="4" id="KW-0808">Transferase</keyword>
<dbReference type="InterPro" id="IPR017907">
    <property type="entry name" value="Znf_RING_CS"/>
</dbReference>
<proteinExistence type="predicted"/>
<feature type="region of interest" description="Disordered" evidence="12">
    <location>
        <begin position="281"/>
        <end position="315"/>
    </location>
</feature>
<dbReference type="AlphaFoldDB" id="A0A1S2Z462"/>
<dbReference type="GO" id="GO:0061630">
    <property type="term" value="F:ubiquitin protein ligase activity"/>
    <property type="evidence" value="ECO:0007669"/>
    <property type="project" value="UniProtKB-EC"/>
</dbReference>
<protein>
    <recommendedName>
        <fullName evidence="3">RING-type E3 ubiquitin transferase</fullName>
        <ecNumber evidence="3">2.3.2.27</ecNumber>
    </recommendedName>
</protein>
<dbReference type="PANTHER" id="PTHR23328">
    <property type="entry name" value="RING-TYPE DOMAIN-CONTAINING PROTEIN"/>
    <property type="match status" value="1"/>
</dbReference>
<evidence type="ECO:0000256" key="3">
    <source>
        <dbReference type="ARBA" id="ARBA00012483"/>
    </source>
</evidence>
<dbReference type="KEGG" id="cam:101503825"/>
<organism evidence="14 15">
    <name type="scientific">Cicer arietinum</name>
    <name type="common">Chickpea</name>
    <name type="synonym">Garbanzo</name>
    <dbReference type="NCBI Taxonomy" id="3827"/>
    <lineage>
        <taxon>Eukaryota</taxon>
        <taxon>Viridiplantae</taxon>
        <taxon>Streptophyta</taxon>
        <taxon>Embryophyta</taxon>
        <taxon>Tracheophyta</taxon>
        <taxon>Spermatophyta</taxon>
        <taxon>Magnoliopsida</taxon>
        <taxon>eudicotyledons</taxon>
        <taxon>Gunneridae</taxon>
        <taxon>Pentapetalae</taxon>
        <taxon>rosids</taxon>
        <taxon>fabids</taxon>
        <taxon>Fabales</taxon>
        <taxon>Fabaceae</taxon>
        <taxon>Papilionoideae</taxon>
        <taxon>50 kb inversion clade</taxon>
        <taxon>NPAAA clade</taxon>
        <taxon>Hologalegina</taxon>
        <taxon>IRL clade</taxon>
        <taxon>Cicereae</taxon>
        <taxon>Cicer</taxon>
    </lineage>
</organism>
<dbReference type="GO" id="GO:0008270">
    <property type="term" value="F:zinc ion binding"/>
    <property type="evidence" value="ECO:0007669"/>
    <property type="project" value="UniProtKB-KW"/>
</dbReference>
<dbReference type="InterPro" id="IPR001841">
    <property type="entry name" value="Znf_RING"/>
</dbReference>
<dbReference type="Pfam" id="PF00097">
    <property type="entry name" value="zf-C3HC4"/>
    <property type="match status" value="1"/>
</dbReference>